<dbReference type="SUPFAM" id="SSF53448">
    <property type="entry name" value="Nucleotide-diphospho-sugar transferases"/>
    <property type="match status" value="1"/>
</dbReference>
<keyword evidence="3 10" id="KW-0808">Transferase</keyword>
<reference evidence="10 11" key="1">
    <citation type="submission" date="2019-03" db="EMBL/GenBank/DDBJ databases">
        <title>Genomic Encyclopedia of Archaeal and Bacterial Type Strains, Phase II (KMG-II): from individual species to whole genera.</title>
        <authorList>
            <person name="Goeker M."/>
        </authorList>
    </citation>
    <scope>NUCLEOTIDE SEQUENCE [LARGE SCALE GENOMIC DNA]</scope>
    <source>
        <strain evidence="10 11">DSM 28323</strain>
    </source>
</reference>
<evidence type="ECO:0000313" key="11">
    <source>
        <dbReference type="Proteomes" id="UP000295741"/>
    </source>
</evidence>
<name>A0A4R6ISQ7_9BACT</name>
<dbReference type="InterPro" id="IPR051161">
    <property type="entry name" value="Mannose-6P_isomerase_type2"/>
</dbReference>
<keyword evidence="6" id="KW-0342">GTP-binding</keyword>
<evidence type="ECO:0000259" key="8">
    <source>
        <dbReference type="Pfam" id="PF00483"/>
    </source>
</evidence>
<dbReference type="InterPro" id="IPR005835">
    <property type="entry name" value="NTP_transferase_dom"/>
</dbReference>
<dbReference type="InterPro" id="IPR054566">
    <property type="entry name" value="ManC/GMP-like_b-helix"/>
</dbReference>
<dbReference type="Gene3D" id="3.90.550.10">
    <property type="entry name" value="Spore Coat Polysaccharide Biosynthesis Protein SpsA, Chain A"/>
    <property type="match status" value="1"/>
</dbReference>
<evidence type="ECO:0000256" key="5">
    <source>
        <dbReference type="ARBA" id="ARBA00022741"/>
    </source>
</evidence>
<evidence type="ECO:0000256" key="6">
    <source>
        <dbReference type="ARBA" id="ARBA00023134"/>
    </source>
</evidence>
<feature type="domain" description="MannoseP isomerase/GMP-like beta-helix" evidence="9">
    <location>
        <begin position="297"/>
        <end position="347"/>
    </location>
</feature>
<feature type="domain" description="Nucleotidyl transferase" evidence="8">
    <location>
        <begin position="7"/>
        <end position="288"/>
    </location>
</feature>
<dbReference type="PANTHER" id="PTHR46390">
    <property type="entry name" value="MANNOSE-1-PHOSPHATE GUANYLYLTRANSFERASE"/>
    <property type="match status" value="1"/>
</dbReference>
<comment type="similarity">
    <text evidence="1">Belongs to the mannose-6-phosphate isomerase type 2 family.</text>
</comment>
<comment type="catalytic activity">
    <reaction evidence="7">
        <text>alpha-D-mannose 1-phosphate + GTP + H(+) = GDP-alpha-D-mannose + diphosphate</text>
        <dbReference type="Rhea" id="RHEA:15229"/>
        <dbReference type="ChEBI" id="CHEBI:15378"/>
        <dbReference type="ChEBI" id="CHEBI:33019"/>
        <dbReference type="ChEBI" id="CHEBI:37565"/>
        <dbReference type="ChEBI" id="CHEBI:57527"/>
        <dbReference type="ChEBI" id="CHEBI:58409"/>
        <dbReference type="EC" id="2.7.7.13"/>
    </reaction>
</comment>
<dbReference type="AlphaFoldDB" id="A0A4R6ISQ7"/>
<dbReference type="RefSeq" id="WP_133475452.1">
    <property type="nucleotide sequence ID" value="NZ_SNWP01000013.1"/>
</dbReference>
<accession>A0A4R6ISQ7</accession>
<keyword evidence="5" id="KW-0547">Nucleotide-binding</keyword>
<dbReference type="Pfam" id="PF00483">
    <property type="entry name" value="NTP_transferase"/>
    <property type="match status" value="1"/>
</dbReference>
<comment type="caution">
    <text evidence="10">The sequence shown here is derived from an EMBL/GenBank/DDBJ whole genome shotgun (WGS) entry which is preliminary data.</text>
</comment>
<organism evidence="10 11">
    <name type="scientific">Sediminibacterium goheungense</name>
    <dbReference type="NCBI Taxonomy" id="1086393"/>
    <lineage>
        <taxon>Bacteria</taxon>
        <taxon>Pseudomonadati</taxon>
        <taxon>Bacteroidota</taxon>
        <taxon>Chitinophagia</taxon>
        <taxon>Chitinophagales</taxon>
        <taxon>Chitinophagaceae</taxon>
        <taxon>Sediminibacterium</taxon>
    </lineage>
</organism>
<keyword evidence="4 10" id="KW-0548">Nucleotidyltransferase</keyword>
<dbReference type="SUPFAM" id="SSF159283">
    <property type="entry name" value="Guanosine diphospho-D-mannose pyrophosphorylase/mannose-6-phosphate isomerase linker domain"/>
    <property type="match status" value="1"/>
</dbReference>
<evidence type="ECO:0000313" key="10">
    <source>
        <dbReference type="EMBL" id="TDO25337.1"/>
    </source>
</evidence>
<dbReference type="FunFam" id="3.90.550.10:FF:000046">
    <property type="entry name" value="Mannose-1-phosphate guanylyltransferase (GDP)"/>
    <property type="match status" value="1"/>
</dbReference>
<dbReference type="InterPro" id="IPR029044">
    <property type="entry name" value="Nucleotide-diphossugar_trans"/>
</dbReference>
<dbReference type="CDD" id="cd02509">
    <property type="entry name" value="GDP-M1P_Guanylyltransferase"/>
    <property type="match status" value="1"/>
</dbReference>
<dbReference type="Pfam" id="PF22640">
    <property type="entry name" value="ManC_GMP_beta-helix"/>
    <property type="match status" value="1"/>
</dbReference>
<dbReference type="GO" id="GO:0005525">
    <property type="term" value="F:GTP binding"/>
    <property type="evidence" value="ECO:0007669"/>
    <property type="project" value="UniProtKB-KW"/>
</dbReference>
<sequence>MNANNYAVIMAGGIGSRFWPMSRTAYPKQFLDILNTGHTLLQSTFNRFAKIIPVENIFIVTANDYTDIVNQQLPQLPVSNIIGEPERKNTAPCIALIALKIKKLNPQANLIVSPSDHLIENETVFIHHCLTALAESAAGDKLITFGIQPSHANTGYGYIQYEANQPNTSAYKVKRFTEKPDKKTAIQFLQNGSYLWNSGIFFWKADTIINAFRMYMPNMFDVFVCGQLDLNTEKEAAAIEHIYQHCPSISIDYGILEKAENVYVMPVAFGWNDLGTWNSAWENAEKDHSLNAIKGHNTMAIDSRGCIVHSTDKKLVLVGGVSDLIIVNTPDALLICNKDNEQQIKEYLTIVKETKGELYL</sequence>
<dbReference type="PANTHER" id="PTHR46390:SF1">
    <property type="entry name" value="MANNOSE-1-PHOSPHATE GUANYLYLTRANSFERASE"/>
    <property type="match status" value="1"/>
</dbReference>
<dbReference type="OrthoDB" id="9806359at2"/>
<evidence type="ECO:0000256" key="7">
    <source>
        <dbReference type="ARBA" id="ARBA00047343"/>
    </source>
</evidence>
<dbReference type="GO" id="GO:0009298">
    <property type="term" value="P:GDP-mannose biosynthetic process"/>
    <property type="evidence" value="ECO:0007669"/>
    <property type="project" value="TreeGrafter"/>
</dbReference>
<protein>
    <recommendedName>
        <fullName evidence="2">mannose-1-phosphate guanylyltransferase</fullName>
        <ecNumber evidence="2">2.7.7.13</ecNumber>
    </recommendedName>
</protein>
<proteinExistence type="inferred from homology"/>
<keyword evidence="11" id="KW-1185">Reference proteome</keyword>
<gene>
    <name evidence="10" type="ORF">BC659_2877</name>
</gene>
<evidence type="ECO:0000256" key="1">
    <source>
        <dbReference type="ARBA" id="ARBA00006115"/>
    </source>
</evidence>
<dbReference type="EC" id="2.7.7.13" evidence="2"/>
<evidence type="ECO:0000256" key="4">
    <source>
        <dbReference type="ARBA" id="ARBA00022695"/>
    </source>
</evidence>
<dbReference type="InterPro" id="IPR049577">
    <property type="entry name" value="GMPP_N"/>
</dbReference>
<evidence type="ECO:0000259" key="9">
    <source>
        <dbReference type="Pfam" id="PF22640"/>
    </source>
</evidence>
<dbReference type="Proteomes" id="UP000295741">
    <property type="component" value="Unassembled WGS sequence"/>
</dbReference>
<evidence type="ECO:0000256" key="2">
    <source>
        <dbReference type="ARBA" id="ARBA00012387"/>
    </source>
</evidence>
<dbReference type="GO" id="GO:0004475">
    <property type="term" value="F:mannose-1-phosphate guanylyltransferase (GTP) activity"/>
    <property type="evidence" value="ECO:0007669"/>
    <property type="project" value="UniProtKB-EC"/>
</dbReference>
<dbReference type="EMBL" id="SNWP01000013">
    <property type="protein sequence ID" value="TDO25337.1"/>
    <property type="molecule type" value="Genomic_DNA"/>
</dbReference>
<evidence type="ECO:0000256" key="3">
    <source>
        <dbReference type="ARBA" id="ARBA00022679"/>
    </source>
</evidence>